<comment type="caution">
    <text evidence="1">The sequence shown here is derived from an EMBL/GenBank/DDBJ whole genome shotgun (WGS) entry which is preliminary data.</text>
</comment>
<dbReference type="GeneID" id="73901545"/>
<reference evidence="1 2" key="1">
    <citation type="journal article" date="2019" name="Int. J. Syst. Evol. Microbiol.">
        <title>The Global Catalogue of Microorganisms (GCM) 10K type strain sequencing project: providing services to taxonomists for standard genome sequencing and annotation.</title>
        <authorList>
            <consortium name="The Broad Institute Genomics Platform"/>
            <consortium name="The Broad Institute Genome Sequencing Center for Infectious Disease"/>
            <person name="Wu L."/>
            <person name="Ma J."/>
        </authorList>
    </citation>
    <scope>NUCLEOTIDE SEQUENCE [LARGE SCALE GENOMIC DNA]</scope>
    <source>
        <strain evidence="1 2">IBRC-M 10256</strain>
    </source>
</reference>
<dbReference type="EMBL" id="JBHSAQ010000016">
    <property type="protein sequence ID" value="MFC3960183.1"/>
    <property type="molecule type" value="Genomic_DNA"/>
</dbReference>
<evidence type="ECO:0000313" key="2">
    <source>
        <dbReference type="Proteomes" id="UP001595846"/>
    </source>
</evidence>
<dbReference type="Proteomes" id="UP001595846">
    <property type="component" value="Unassembled WGS sequence"/>
</dbReference>
<accession>A0ABD5NT84</accession>
<organism evidence="1 2">
    <name type="scientific">Halovivax cerinus</name>
    <dbReference type="NCBI Taxonomy" id="1487865"/>
    <lineage>
        <taxon>Archaea</taxon>
        <taxon>Methanobacteriati</taxon>
        <taxon>Methanobacteriota</taxon>
        <taxon>Stenosarchaea group</taxon>
        <taxon>Halobacteria</taxon>
        <taxon>Halobacteriales</taxon>
        <taxon>Natrialbaceae</taxon>
        <taxon>Halovivax</taxon>
    </lineage>
</organism>
<evidence type="ECO:0000313" key="1">
    <source>
        <dbReference type="EMBL" id="MFC3960183.1"/>
    </source>
</evidence>
<proteinExistence type="predicted"/>
<dbReference type="Pfam" id="PF24434">
    <property type="entry name" value="DUF7557"/>
    <property type="match status" value="1"/>
</dbReference>
<keyword evidence="2" id="KW-1185">Reference proteome</keyword>
<sequence length="38" mass="4594">MASKTIRISEENWERLHDLERSDESFDDLVTRLTTRDK</sequence>
<dbReference type="RefSeq" id="WP_256532462.1">
    <property type="nucleotide sequence ID" value="NZ_CP101824.1"/>
</dbReference>
<dbReference type="AlphaFoldDB" id="A0ABD5NT84"/>
<protein>
    <submittedName>
        <fullName evidence="1">Antitoxin VapB family protein</fullName>
    </submittedName>
</protein>
<dbReference type="InterPro" id="IPR055979">
    <property type="entry name" value="DUF7557"/>
</dbReference>
<gene>
    <name evidence="1" type="ORF">ACFOUR_17625</name>
</gene>
<name>A0ABD5NT84_9EURY</name>